<organism evidence="2 3">
    <name type="scientific">Tanacetum coccineum</name>
    <dbReference type="NCBI Taxonomy" id="301880"/>
    <lineage>
        <taxon>Eukaryota</taxon>
        <taxon>Viridiplantae</taxon>
        <taxon>Streptophyta</taxon>
        <taxon>Embryophyta</taxon>
        <taxon>Tracheophyta</taxon>
        <taxon>Spermatophyta</taxon>
        <taxon>Magnoliopsida</taxon>
        <taxon>eudicotyledons</taxon>
        <taxon>Gunneridae</taxon>
        <taxon>Pentapetalae</taxon>
        <taxon>asterids</taxon>
        <taxon>campanulids</taxon>
        <taxon>Asterales</taxon>
        <taxon>Asteraceae</taxon>
        <taxon>Asteroideae</taxon>
        <taxon>Anthemideae</taxon>
        <taxon>Anthemidinae</taxon>
        <taxon>Tanacetum</taxon>
    </lineage>
</organism>
<comment type="caution">
    <text evidence="2">The sequence shown here is derived from an EMBL/GenBank/DDBJ whole genome shotgun (WGS) entry which is preliminary data.</text>
</comment>
<dbReference type="EMBL" id="BQNB010015164">
    <property type="protein sequence ID" value="GJT36730.1"/>
    <property type="molecule type" value="Genomic_DNA"/>
</dbReference>
<name>A0ABQ5DCS1_9ASTR</name>
<feature type="region of interest" description="Disordered" evidence="1">
    <location>
        <begin position="40"/>
        <end position="83"/>
    </location>
</feature>
<sequence length="177" mass="19450">MSSISSPSGLAQGFLKETNFKTTTAKELWGFHGNANTQQSDAVYMKKANIELNKPGSSSRSNSKGKGKDKKKNDKKGKGKSEYLAPKAGIVKQKFQEDIATTTVTNQVTAVQLIARCRKRVNPRQRYVDDNVTMIAMVSDGGVQDPSERLTMTEAGITGQLCKLPHADIKWVKEMNI</sequence>
<reference evidence="2" key="1">
    <citation type="journal article" date="2022" name="Int. J. Mol. Sci.">
        <title>Draft Genome of Tanacetum Coccineum: Genomic Comparison of Closely Related Tanacetum-Family Plants.</title>
        <authorList>
            <person name="Yamashiro T."/>
            <person name="Shiraishi A."/>
            <person name="Nakayama K."/>
            <person name="Satake H."/>
        </authorList>
    </citation>
    <scope>NUCLEOTIDE SEQUENCE</scope>
</reference>
<keyword evidence="3" id="KW-1185">Reference proteome</keyword>
<accession>A0ABQ5DCS1</accession>
<gene>
    <name evidence="2" type="ORF">Tco_0936595</name>
</gene>
<protein>
    <submittedName>
        <fullName evidence="2">Uncharacterized protein</fullName>
    </submittedName>
</protein>
<dbReference type="Proteomes" id="UP001151760">
    <property type="component" value="Unassembled WGS sequence"/>
</dbReference>
<proteinExistence type="predicted"/>
<reference evidence="2" key="2">
    <citation type="submission" date="2022-01" db="EMBL/GenBank/DDBJ databases">
        <authorList>
            <person name="Yamashiro T."/>
            <person name="Shiraishi A."/>
            <person name="Satake H."/>
            <person name="Nakayama K."/>
        </authorList>
    </citation>
    <scope>NUCLEOTIDE SEQUENCE</scope>
</reference>
<evidence type="ECO:0000313" key="2">
    <source>
        <dbReference type="EMBL" id="GJT36730.1"/>
    </source>
</evidence>
<evidence type="ECO:0000256" key="1">
    <source>
        <dbReference type="SAM" id="MobiDB-lite"/>
    </source>
</evidence>
<feature type="compositionally biased region" description="Basic residues" evidence="1">
    <location>
        <begin position="63"/>
        <end position="78"/>
    </location>
</feature>
<evidence type="ECO:0000313" key="3">
    <source>
        <dbReference type="Proteomes" id="UP001151760"/>
    </source>
</evidence>